<dbReference type="SUPFAM" id="SSF103088">
    <property type="entry name" value="OmpA-like"/>
    <property type="match status" value="1"/>
</dbReference>
<feature type="domain" description="OmpA-like" evidence="1">
    <location>
        <begin position="269"/>
        <end position="345"/>
    </location>
</feature>
<dbReference type="Proteomes" id="UP001500190">
    <property type="component" value="Unassembled WGS sequence"/>
</dbReference>
<name>A0ABN2ENS0_9ACTN</name>
<evidence type="ECO:0000259" key="1">
    <source>
        <dbReference type="Pfam" id="PF00691"/>
    </source>
</evidence>
<dbReference type="EMBL" id="BAAAND010000012">
    <property type="protein sequence ID" value="GAA1613077.1"/>
    <property type="molecule type" value="Genomic_DNA"/>
</dbReference>
<dbReference type="InterPro" id="IPR006665">
    <property type="entry name" value="OmpA-like"/>
</dbReference>
<dbReference type="Gene3D" id="3.30.1330.60">
    <property type="entry name" value="OmpA-like domain"/>
    <property type="match status" value="1"/>
</dbReference>
<evidence type="ECO:0000313" key="3">
    <source>
        <dbReference type="Proteomes" id="UP001500190"/>
    </source>
</evidence>
<gene>
    <name evidence="2" type="ORF">GCM10009742_75410</name>
</gene>
<dbReference type="PROSITE" id="PS51257">
    <property type="entry name" value="PROKAR_LIPOPROTEIN"/>
    <property type="match status" value="1"/>
</dbReference>
<proteinExistence type="predicted"/>
<reference evidence="2 3" key="1">
    <citation type="journal article" date="2019" name="Int. J. Syst. Evol. Microbiol.">
        <title>The Global Catalogue of Microorganisms (GCM) 10K type strain sequencing project: providing services to taxonomists for standard genome sequencing and annotation.</title>
        <authorList>
            <consortium name="The Broad Institute Genomics Platform"/>
            <consortium name="The Broad Institute Genome Sequencing Center for Infectious Disease"/>
            <person name="Wu L."/>
            <person name="Ma J."/>
        </authorList>
    </citation>
    <scope>NUCLEOTIDE SEQUENCE [LARGE SCALE GENOMIC DNA]</scope>
    <source>
        <strain evidence="2 3">JCM 14304</strain>
    </source>
</reference>
<protein>
    <recommendedName>
        <fullName evidence="1">OmpA-like domain-containing protein</fullName>
    </recommendedName>
</protein>
<sequence>MRNVLAAGLACAGLLGVAACSSPPKPSGGATALVIGNRQNMPAPALTQAARAALDAAIERGDQLVIVSVTGDPKVVAKSDLACPWKSTEGCKKFLRDNLAKLPAIVTKYPADAKETSLFAAIKLARDNISSVPGPKQIITIDSGLDTTGPLAMNDLSVLDADAADLGKELKTERYSPDLTGISVLMTGLGQTVAPQVRLTSPDSARLAALWTAVLQQAGAKPIRIEPDSLPPGQRAAVLPVVSVTKRPELPSPKNLCRQFRFNEAQLGFQPNKSAFADRNRARTALRDLAAALQRTGFNVVLTGTTAYKESRPGNPLSNARATAAKGILVELGVPAGHILTQGVGINWSGYHPPDGPVEAMKMRLVLMDPTCPR</sequence>
<accession>A0ABN2ENS0</accession>
<keyword evidence="3" id="KW-1185">Reference proteome</keyword>
<organism evidence="2 3">
    <name type="scientific">Kribbella karoonensis</name>
    <dbReference type="NCBI Taxonomy" id="324851"/>
    <lineage>
        <taxon>Bacteria</taxon>
        <taxon>Bacillati</taxon>
        <taxon>Actinomycetota</taxon>
        <taxon>Actinomycetes</taxon>
        <taxon>Propionibacteriales</taxon>
        <taxon>Kribbellaceae</taxon>
        <taxon>Kribbella</taxon>
    </lineage>
</organism>
<dbReference type="Pfam" id="PF00691">
    <property type="entry name" value="OmpA"/>
    <property type="match status" value="1"/>
</dbReference>
<dbReference type="RefSeq" id="WP_344200684.1">
    <property type="nucleotide sequence ID" value="NZ_BAAAND010000012.1"/>
</dbReference>
<dbReference type="InterPro" id="IPR036737">
    <property type="entry name" value="OmpA-like_sf"/>
</dbReference>
<evidence type="ECO:0000313" key="2">
    <source>
        <dbReference type="EMBL" id="GAA1613077.1"/>
    </source>
</evidence>
<comment type="caution">
    <text evidence="2">The sequence shown here is derived from an EMBL/GenBank/DDBJ whole genome shotgun (WGS) entry which is preliminary data.</text>
</comment>